<keyword evidence="2" id="KW-1185">Reference proteome</keyword>
<protein>
    <submittedName>
        <fullName evidence="1">Uncharacterized protein</fullName>
    </submittedName>
</protein>
<proteinExistence type="predicted"/>
<sequence>MSSLLRIGMVGGSSEARMEVVKPNGDNPFGMSDQDDFLLETCISDDRLVLFTTDIPILAMEYLPLPNSASPQLAYDLKAFYRNDLQCNSAIISASDVGSDSVDEFRVCEFSSLCLGYFRDGNRKYHQIKALLEAEKNKWTSGQTKHMAEALKPISYGLPGLTGEPELSDGAAYWQKTWGVIRNNAARALTKAMVSALEVDLKAYEIWDHSADFFLAWIRHTVCEHLRLRIPPSEAATQFQKNKLEDVLKAVRLKLGVIELENSLQSRSLASKPSTPSSSSGKVNGIVSMIERTNIDTGTLAKAKPHALESQSTTARIPSLLSNAAIPSTATSFPPHQPGLETSFTSSSPPLPAFTSPTASSDADQSLLALSTSANGFSAPCDPLCAGRRDCPPHTSLSKSLAAAPSILAPTTTFNITSTPLEPLSGSSEVIEGREAPPLTHDKSAHKYNLRMATHSEANSVEVLAFGSSTTPTIARVPSLQTSSIAHTMKMLAIVPPLSAPLPRSFPPRPIAVGPSVDTPTTTFSGNLRSFQPGFGASRVSTERDIGQRRLPNVPLQSLVDASKAAAASVHDKNTYKYNNQTSSHSRARPIELLVAESPLPHIEAPVPSVQPPSVAHNTEMLFITPSLPKRQASSHIHPNRPNAMSVTDSAPAPTTMCSALPPTIRKRKLDEGPAGFTICKGRRILG</sequence>
<gene>
    <name evidence="1" type="ORF">QFC20_004518</name>
</gene>
<evidence type="ECO:0000313" key="2">
    <source>
        <dbReference type="Proteomes" id="UP001230649"/>
    </source>
</evidence>
<accession>A0ACC2VZU9</accession>
<dbReference type="EMBL" id="JASBWS010000053">
    <property type="protein sequence ID" value="KAJ9104382.1"/>
    <property type="molecule type" value="Genomic_DNA"/>
</dbReference>
<reference evidence="1" key="1">
    <citation type="submission" date="2023-04" db="EMBL/GenBank/DDBJ databases">
        <title>Draft Genome sequencing of Naganishia species isolated from polar environments using Oxford Nanopore Technology.</title>
        <authorList>
            <person name="Leo P."/>
            <person name="Venkateswaran K."/>
        </authorList>
    </citation>
    <scope>NUCLEOTIDE SEQUENCE</scope>
    <source>
        <strain evidence="1">MNA-CCFEE 5262</strain>
    </source>
</reference>
<name>A0ACC2VZU9_9TREE</name>
<dbReference type="Proteomes" id="UP001230649">
    <property type="component" value="Unassembled WGS sequence"/>
</dbReference>
<comment type="caution">
    <text evidence="1">The sequence shown here is derived from an EMBL/GenBank/DDBJ whole genome shotgun (WGS) entry which is preliminary data.</text>
</comment>
<evidence type="ECO:0000313" key="1">
    <source>
        <dbReference type="EMBL" id="KAJ9104382.1"/>
    </source>
</evidence>
<organism evidence="1 2">
    <name type="scientific">Naganishia adeliensis</name>
    <dbReference type="NCBI Taxonomy" id="92952"/>
    <lineage>
        <taxon>Eukaryota</taxon>
        <taxon>Fungi</taxon>
        <taxon>Dikarya</taxon>
        <taxon>Basidiomycota</taxon>
        <taxon>Agaricomycotina</taxon>
        <taxon>Tremellomycetes</taxon>
        <taxon>Filobasidiales</taxon>
        <taxon>Filobasidiaceae</taxon>
        <taxon>Naganishia</taxon>
    </lineage>
</organism>